<dbReference type="InterPro" id="IPR002878">
    <property type="entry name" value="ChsH2_C"/>
</dbReference>
<keyword evidence="3" id="KW-0238">DNA-binding</keyword>
<evidence type="ECO:0000313" key="3">
    <source>
        <dbReference type="EMBL" id="CCC81234.1"/>
    </source>
</evidence>
<proteinExistence type="predicted"/>
<dbReference type="PATRIC" id="fig|768679.9.peg.584"/>
<accession>G4RNU0</accession>
<reference evidence="3 4" key="1">
    <citation type="journal article" date="2011" name="PLoS ONE">
        <title>The complete genome sequence of Thermoproteus tenax: a physiologically versatile member of the Crenarchaeota.</title>
        <authorList>
            <person name="Siebers B."/>
            <person name="Zaparty M."/>
            <person name="Raddatz G."/>
            <person name="Tjaden B."/>
            <person name="Albers S.V."/>
            <person name="Bell S.D."/>
            <person name="Blombach F."/>
            <person name="Kletzin A."/>
            <person name="Kyrpides N."/>
            <person name="Lanz C."/>
            <person name="Plagens A."/>
            <person name="Rampp M."/>
            <person name="Rosinus A."/>
            <person name="von Jan M."/>
            <person name="Makarova K.S."/>
            <person name="Klenk H.P."/>
            <person name="Schuster S.C."/>
            <person name="Hensel R."/>
        </authorList>
    </citation>
    <scope>NUCLEOTIDE SEQUENCE [LARGE SCALE GENOMIC DNA]</scope>
    <source>
        <strain evidence="4">ATCC 35583 / DSM 2078 / JCM 9277 / NBRC 100435 / Kra 1</strain>
    </source>
</reference>
<dbReference type="GeneID" id="11263570"/>
<feature type="domain" description="ChsH2 rubredoxin-like zinc ribbon" evidence="2">
    <location>
        <begin position="31"/>
        <end position="59"/>
    </location>
</feature>
<dbReference type="GO" id="GO:0003677">
    <property type="term" value="F:DNA binding"/>
    <property type="evidence" value="ECO:0007669"/>
    <property type="project" value="UniProtKB-KW"/>
</dbReference>
<dbReference type="SUPFAM" id="SSF50249">
    <property type="entry name" value="Nucleic acid-binding proteins"/>
    <property type="match status" value="1"/>
</dbReference>
<protein>
    <submittedName>
        <fullName evidence="3">Predicted DNA-binding protein, Zn-ribbon domain</fullName>
    </submittedName>
</protein>
<organism evidence="3 4">
    <name type="scientific">Thermoproteus tenax (strain ATCC 35583 / DSM 2078 / JCM 9277 / NBRC 100435 / Kra 1)</name>
    <dbReference type="NCBI Taxonomy" id="768679"/>
    <lineage>
        <taxon>Archaea</taxon>
        <taxon>Thermoproteota</taxon>
        <taxon>Thermoprotei</taxon>
        <taxon>Thermoproteales</taxon>
        <taxon>Thermoproteaceae</taxon>
        <taxon>Thermoproteus</taxon>
    </lineage>
</organism>
<dbReference type="Pfam" id="PF12172">
    <property type="entry name" value="zf-ChsH2"/>
    <property type="match status" value="1"/>
</dbReference>
<dbReference type="Gene3D" id="2.40.50.140">
    <property type="entry name" value="Nucleic acid-binding proteins"/>
    <property type="match status" value="1"/>
</dbReference>
<dbReference type="InterPro" id="IPR052513">
    <property type="entry name" value="Thioester_dehydratase-like"/>
</dbReference>
<dbReference type="RefSeq" id="WP_014126491.1">
    <property type="nucleotide sequence ID" value="NC_016070.1"/>
</dbReference>
<gene>
    <name evidence="3" type="ordered locus">TTX_0569</name>
</gene>
<name>G4RNU0_THETK</name>
<dbReference type="EMBL" id="FN869859">
    <property type="protein sequence ID" value="CCC81234.1"/>
    <property type="molecule type" value="Genomic_DNA"/>
</dbReference>
<dbReference type="eggNOG" id="arCOG01288">
    <property type="taxonomic scope" value="Archaea"/>
</dbReference>
<keyword evidence="4" id="KW-1185">Reference proteome</keyword>
<dbReference type="AlphaFoldDB" id="G4RNU0"/>
<dbReference type="InterPro" id="IPR012340">
    <property type="entry name" value="NA-bd_OB-fold"/>
</dbReference>
<dbReference type="InterPro" id="IPR022002">
    <property type="entry name" value="ChsH2_Znr"/>
</dbReference>
<dbReference type="Gene3D" id="6.10.30.10">
    <property type="match status" value="1"/>
</dbReference>
<evidence type="ECO:0000259" key="1">
    <source>
        <dbReference type="Pfam" id="PF01796"/>
    </source>
</evidence>
<dbReference type="KEGG" id="ttn:TTX_0569"/>
<dbReference type="Pfam" id="PF01796">
    <property type="entry name" value="OB_ChsH2_C"/>
    <property type="match status" value="1"/>
</dbReference>
<dbReference type="PaxDb" id="768679-TTX_0569"/>
<dbReference type="PANTHER" id="PTHR34075:SF4">
    <property type="entry name" value="DUF35 DOMAIN-CONTAINING PROTEIN"/>
    <property type="match status" value="1"/>
</dbReference>
<evidence type="ECO:0000313" key="4">
    <source>
        <dbReference type="Proteomes" id="UP000002654"/>
    </source>
</evidence>
<evidence type="ECO:0000259" key="2">
    <source>
        <dbReference type="Pfam" id="PF12172"/>
    </source>
</evidence>
<dbReference type="Proteomes" id="UP000002654">
    <property type="component" value="Chromosome"/>
</dbReference>
<dbReference type="HOGENOM" id="CLU_119412_2_0_2"/>
<dbReference type="STRING" id="768679.TTX_0569"/>
<dbReference type="OrthoDB" id="9573at2157"/>
<sequence>MRRVKTFPEVMEIEAYIYTAGPVGTKWLENLKAGKLTAAYCPKCGRLFLPPKMFCPYDFEEVRELREIGQTGVVESYTVIERDLSGERLPERKILAFIRFPGVEGGIIHYVKAEGLAIGMKVKPKWRSERRGSVTDIEYFEPV</sequence>
<feature type="domain" description="ChsH2 C-terminal OB-fold" evidence="1">
    <location>
        <begin position="66"/>
        <end position="127"/>
    </location>
</feature>
<dbReference type="PANTHER" id="PTHR34075">
    <property type="entry name" value="BLR3430 PROTEIN"/>
    <property type="match status" value="1"/>
</dbReference>